<dbReference type="OrthoDB" id="205623at2759"/>
<reference evidence="8" key="3">
    <citation type="submission" date="2025-09" db="UniProtKB">
        <authorList>
            <consortium name="Ensembl"/>
        </authorList>
    </citation>
    <scope>IDENTIFICATION</scope>
</reference>
<gene>
    <name evidence="8" type="primary">LOC114661885</name>
</gene>
<evidence type="ECO:0000256" key="4">
    <source>
        <dbReference type="ARBA" id="ARBA00022679"/>
    </source>
</evidence>
<dbReference type="InterPro" id="IPR027417">
    <property type="entry name" value="P-loop_NTPase"/>
</dbReference>
<keyword evidence="5" id="KW-0128">Catecholamine metabolism</keyword>
<evidence type="ECO:0000256" key="1">
    <source>
        <dbReference type="ARBA" id="ARBA00004496"/>
    </source>
</evidence>
<dbReference type="GO" id="GO:0008146">
    <property type="term" value="F:sulfotransferase activity"/>
    <property type="evidence" value="ECO:0007669"/>
    <property type="project" value="InterPro"/>
</dbReference>
<evidence type="ECO:0000313" key="9">
    <source>
        <dbReference type="Proteomes" id="UP000694620"/>
    </source>
</evidence>
<dbReference type="GeneID" id="114661885"/>
<proteinExistence type="inferred from homology"/>
<evidence type="ECO:0000256" key="3">
    <source>
        <dbReference type="ARBA" id="ARBA00022490"/>
    </source>
</evidence>
<dbReference type="AlphaFoldDB" id="A0A8C4SFP7"/>
<dbReference type="Proteomes" id="UP000694620">
    <property type="component" value="Chromosome 12"/>
</dbReference>
<evidence type="ECO:0000256" key="2">
    <source>
        <dbReference type="ARBA" id="ARBA00005771"/>
    </source>
</evidence>
<sequence length="292" mass="34282">MTDVIEAETDDPYMFPYKGCNFPKNATSPEYLDTLEDFEIRDSDVFLVTYPKSGTVWTQQILTLMFANDYSGDYQSNFERMPWIEIQVPDLDVVNRPSPRLFASHLPYYLAPRGLKEKKGKVIYVLRNPKDTMVSYFHFSRMMLKLETMNNIDDLLEKYLSGDMIYGSWFEHVKGWFTHKDQLNCLFLSYEEMVKDLHSAVVKISKFIGKDLDDATIDMIVEKSTFKNMKNDPKANYEFLPDDVTDKKQGHFLRKGKVGDWKNTLTVAQNERFNEVFQTKMENVPLEIIWEL</sequence>
<comment type="similarity">
    <text evidence="2 6">Belongs to the sulfotransferase 1 family.</text>
</comment>
<name>A0A8C4SFP7_ERPCA</name>
<accession>A0A8C4SFP7</accession>
<reference evidence="8" key="1">
    <citation type="submission" date="2021-06" db="EMBL/GenBank/DDBJ databases">
        <authorList>
            <consortium name="Wellcome Sanger Institute Data Sharing"/>
        </authorList>
    </citation>
    <scope>NUCLEOTIDE SEQUENCE [LARGE SCALE GENOMIC DNA]</scope>
</reference>
<evidence type="ECO:0000256" key="6">
    <source>
        <dbReference type="RuleBase" id="RU361155"/>
    </source>
</evidence>
<dbReference type="FunFam" id="3.40.50.300:FF:000433">
    <property type="entry name" value="Estrogen sulfotransferase"/>
    <property type="match status" value="1"/>
</dbReference>
<organism evidence="8 9">
    <name type="scientific">Erpetoichthys calabaricus</name>
    <name type="common">Rope fish</name>
    <name type="synonym">Calamoichthys calabaricus</name>
    <dbReference type="NCBI Taxonomy" id="27687"/>
    <lineage>
        <taxon>Eukaryota</taxon>
        <taxon>Metazoa</taxon>
        <taxon>Chordata</taxon>
        <taxon>Craniata</taxon>
        <taxon>Vertebrata</taxon>
        <taxon>Euteleostomi</taxon>
        <taxon>Actinopterygii</taxon>
        <taxon>Polypteriformes</taxon>
        <taxon>Polypteridae</taxon>
        <taxon>Erpetoichthys</taxon>
    </lineage>
</organism>
<dbReference type="GO" id="GO:0005737">
    <property type="term" value="C:cytoplasm"/>
    <property type="evidence" value="ECO:0007669"/>
    <property type="project" value="UniProtKB-SubCell"/>
</dbReference>
<dbReference type="RefSeq" id="XP_028670941.1">
    <property type="nucleotide sequence ID" value="XM_028815108.2"/>
</dbReference>
<keyword evidence="4 6" id="KW-0808">Transferase</keyword>
<dbReference type="Pfam" id="PF00685">
    <property type="entry name" value="Sulfotransfer_1"/>
    <property type="match status" value="1"/>
</dbReference>
<dbReference type="GO" id="GO:0006805">
    <property type="term" value="P:xenobiotic metabolic process"/>
    <property type="evidence" value="ECO:0007669"/>
    <property type="project" value="UniProtKB-ARBA"/>
</dbReference>
<dbReference type="Gene3D" id="3.40.50.300">
    <property type="entry name" value="P-loop containing nucleotide triphosphate hydrolases"/>
    <property type="match status" value="1"/>
</dbReference>
<evidence type="ECO:0000256" key="5">
    <source>
        <dbReference type="ARBA" id="ARBA00022939"/>
    </source>
</evidence>
<feature type="domain" description="Sulfotransferase" evidence="7">
    <location>
        <begin position="42"/>
        <end position="283"/>
    </location>
</feature>
<evidence type="ECO:0000259" key="7">
    <source>
        <dbReference type="Pfam" id="PF00685"/>
    </source>
</evidence>
<reference evidence="8" key="2">
    <citation type="submission" date="2025-08" db="UniProtKB">
        <authorList>
            <consortium name="Ensembl"/>
        </authorList>
    </citation>
    <scope>IDENTIFICATION</scope>
</reference>
<dbReference type="Ensembl" id="ENSECRT00000014207.1">
    <property type="protein sequence ID" value="ENSECRP00000013965.1"/>
    <property type="gene ID" value="ENSECRG00000009310.1"/>
</dbReference>
<keyword evidence="3" id="KW-0963">Cytoplasm</keyword>
<protein>
    <recommendedName>
        <fullName evidence="6">Sulfotransferase</fullName>
        <ecNumber evidence="6">2.8.2.-</ecNumber>
    </recommendedName>
</protein>
<dbReference type="PANTHER" id="PTHR11783">
    <property type="entry name" value="SULFOTRANSFERASE SULT"/>
    <property type="match status" value="1"/>
</dbReference>
<dbReference type="SUPFAM" id="SSF52540">
    <property type="entry name" value="P-loop containing nucleoside triphosphate hydrolases"/>
    <property type="match status" value="1"/>
</dbReference>
<dbReference type="GeneTree" id="ENSGT00940000156772"/>
<comment type="subcellular location">
    <subcellularLocation>
        <location evidence="1">Cytoplasm</location>
    </subcellularLocation>
</comment>
<dbReference type="EC" id="2.8.2.-" evidence="6"/>
<dbReference type="GO" id="GO:0006584">
    <property type="term" value="P:catecholamine metabolic process"/>
    <property type="evidence" value="ECO:0007669"/>
    <property type="project" value="UniProtKB-KW"/>
</dbReference>
<evidence type="ECO:0000313" key="8">
    <source>
        <dbReference type="Ensembl" id="ENSECRP00000013965.1"/>
    </source>
</evidence>
<dbReference type="InterPro" id="IPR000863">
    <property type="entry name" value="Sulfotransferase_dom"/>
</dbReference>
<keyword evidence="9" id="KW-1185">Reference proteome</keyword>